<dbReference type="InterPro" id="IPR005769">
    <property type="entry name" value="PhnE/PtxC"/>
</dbReference>
<dbReference type="Pfam" id="PF00528">
    <property type="entry name" value="BPD_transp_1"/>
    <property type="match status" value="1"/>
</dbReference>
<accession>A0A7G9RYI6</accession>
<dbReference type="AlphaFoldDB" id="A0A7G9RYI6"/>
<dbReference type="Proteomes" id="UP000515928">
    <property type="component" value="Chromosome"/>
</dbReference>
<feature type="domain" description="ABC transmembrane type-1" evidence="8">
    <location>
        <begin position="77"/>
        <end position="259"/>
    </location>
</feature>
<dbReference type="EMBL" id="CP060715">
    <property type="protein sequence ID" value="QNN60661.1"/>
    <property type="molecule type" value="Genomic_DNA"/>
</dbReference>
<feature type="transmembrane region" description="Helical" evidence="7">
    <location>
        <begin position="75"/>
        <end position="101"/>
    </location>
</feature>
<dbReference type="GO" id="GO:0015416">
    <property type="term" value="F:ABC-type phosphonate transporter activity"/>
    <property type="evidence" value="ECO:0007669"/>
    <property type="project" value="InterPro"/>
</dbReference>
<reference evidence="9 10" key="1">
    <citation type="submission" date="2020-08" db="EMBL/GenBank/DDBJ databases">
        <title>Genome sequence of Erysipelothrix inopinata DSM 15511T.</title>
        <authorList>
            <person name="Hyun D.-W."/>
            <person name="Bae J.-W."/>
        </authorList>
    </citation>
    <scope>NUCLEOTIDE SEQUENCE [LARGE SCALE GENOMIC DNA]</scope>
    <source>
        <strain evidence="9 10">DSM 15511</strain>
    </source>
</reference>
<keyword evidence="10" id="KW-1185">Reference proteome</keyword>
<feature type="transmembrane region" description="Helical" evidence="7">
    <location>
        <begin position="113"/>
        <end position="135"/>
    </location>
</feature>
<feature type="transmembrane region" description="Helical" evidence="7">
    <location>
        <begin position="216"/>
        <end position="236"/>
    </location>
</feature>
<evidence type="ECO:0000256" key="4">
    <source>
        <dbReference type="ARBA" id="ARBA00022692"/>
    </source>
</evidence>
<feature type="transmembrane region" description="Helical" evidence="7">
    <location>
        <begin position="19"/>
        <end position="37"/>
    </location>
</feature>
<evidence type="ECO:0000256" key="5">
    <source>
        <dbReference type="ARBA" id="ARBA00022989"/>
    </source>
</evidence>
<protein>
    <submittedName>
        <fullName evidence="9">Phosphonate ABC transporter, permease protein PhnE</fullName>
    </submittedName>
</protein>
<dbReference type="Gene3D" id="1.10.3720.10">
    <property type="entry name" value="MetI-like"/>
    <property type="match status" value="1"/>
</dbReference>
<organism evidence="9 10">
    <name type="scientific">Erysipelothrix inopinata</name>
    <dbReference type="NCBI Taxonomy" id="225084"/>
    <lineage>
        <taxon>Bacteria</taxon>
        <taxon>Bacillati</taxon>
        <taxon>Bacillota</taxon>
        <taxon>Erysipelotrichia</taxon>
        <taxon>Erysipelotrichales</taxon>
        <taxon>Erysipelotrichaceae</taxon>
        <taxon>Erysipelothrix</taxon>
    </lineage>
</organism>
<dbReference type="GO" id="GO:0005886">
    <property type="term" value="C:plasma membrane"/>
    <property type="evidence" value="ECO:0007669"/>
    <property type="project" value="UniProtKB-SubCell"/>
</dbReference>
<dbReference type="PANTHER" id="PTHR30043">
    <property type="entry name" value="PHOSPHONATES TRANSPORT SYSTEM PERMEASE PROTEIN"/>
    <property type="match status" value="1"/>
</dbReference>
<keyword evidence="4 7" id="KW-0812">Transmembrane</keyword>
<evidence type="ECO:0000256" key="6">
    <source>
        <dbReference type="ARBA" id="ARBA00023136"/>
    </source>
</evidence>
<keyword evidence="5 7" id="KW-1133">Transmembrane helix</keyword>
<dbReference type="NCBIfam" id="TIGR01097">
    <property type="entry name" value="PhnE"/>
    <property type="match status" value="1"/>
</dbReference>
<evidence type="ECO:0000313" key="9">
    <source>
        <dbReference type="EMBL" id="QNN60661.1"/>
    </source>
</evidence>
<dbReference type="InterPro" id="IPR000515">
    <property type="entry name" value="MetI-like"/>
</dbReference>
<comment type="similarity">
    <text evidence="7">Belongs to the binding-protein-dependent transport system permease family.</text>
</comment>
<comment type="subcellular location">
    <subcellularLocation>
        <location evidence="2">Cell envelope</location>
    </subcellularLocation>
    <subcellularLocation>
        <location evidence="7">Cell membrane</location>
        <topology evidence="7">Multi-pass membrane protein</topology>
    </subcellularLocation>
    <subcellularLocation>
        <location evidence="1">Membrane</location>
        <topology evidence="1">Multi-pass membrane protein</topology>
    </subcellularLocation>
</comment>
<evidence type="ECO:0000256" key="3">
    <source>
        <dbReference type="ARBA" id="ARBA00022448"/>
    </source>
</evidence>
<gene>
    <name evidence="9" type="primary">phnE</name>
    <name evidence="9" type="ORF">H9L01_09885</name>
</gene>
<dbReference type="CDD" id="cd06261">
    <property type="entry name" value="TM_PBP2"/>
    <property type="match status" value="1"/>
</dbReference>
<dbReference type="InterPro" id="IPR035906">
    <property type="entry name" value="MetI-like_sf"/>
</dbReference>
<dbReference type="RefSeq" id="WP_187533785.1">
    <property type="nucleotide sequence ID" value="NZ_CBCSHU010000005.1"/>
</dbReference>
<evidence type="ECO:0000259" key="8">
    <source>
        <dbReference type="PROSITE" id="PS50928"/>
    </source>
</evidence>
<feature type="transmembrane region" description="Helical" evidence="7">
    <location>
        <begin position="242"/>
        <end position="259"/>
    </location>
</feature>
<proteinExistence type="inferred from homology"/>
<keyword evidence="6 7" id="KW-0472">Membrane</keyword>
<dbReference type="SUPFAM" id="SSF161098">
    <property type="entry name" value="MetI-like"/>
    <property type="match status" value="1"/>
</dbReference>
<evidence type="ECO:0000256" key="7">
    <source>
        <dbReference type="RuleBase" id="RU363032"/>
    </source>
</evidence>
<evidence type="ECO:0000313" key="10">
    <source>
        <dbReference type="Proteomes" id="UP000515928"/>
    </source>
</evidence>
<dbReference type="GO" id="GO:0030313">
    <property type="term" value="C:cell envelope"/>
    <property type="evidence" value="ECO:0007669"/>
    <property type="project" value="UniProtKB-SubCell"/>
</dbReference>
<feature type="transmembrane region" description="Helical" evidence="7">
    <location>
        <begin position="141"/>
        <end position="162"/>
    </location>
</feature>
<sequence>MNPTVQTVYDNRPKKYKRIIFISLIVVGITLLSVPYVDYNGIVENGMDIVNSILMGILKPNWEVLFTLSKEGVPYLVFETVAIAFLGTFVGLVLSIPIAFLSSENIVSKKFSWIGTFVITVIRTFPPFVYGLMLIRVSGPGAFTGVLTLAITSIGMISKMFVEVIEDLDQGIIESLDASGCNTIQKIRYGIIPQLMGNFASISIYRFEINVKNASILGLVGAGGIGAPLLFAMSGFRWADAGALLWGLIILVVVVEALSSRIRSKLS</sequence>
<keyword evidence="3 7" id="KW-0813">Transport</keyword>
<evidence type="ECO:0000256" key="1">
    <source>
        <dbReference type="ARBA" id="ARBA00004141"/>
    </source>
</evidence>
<evidence type="ECO:0000256" key="2">
    <source>
        <dbReference type="ARBA" id="ARBA00004196"/>
    </source>
</evidence>
<name>A0A7G9RYI6_9FIRM</name>
<dbReference type="PROSITE" id="PS50928">
    <property type="entry name" value="ABC_TM1"/>
    <property type="match status" value="1"/>
</dbReference>
<dbReference type="PANTHER" id="PTHR30043:SF8">
    <property type="entry name" value="ABC TRANSPORTER, PERMEASE PROTEIN CC0363, PUTATIVE-RELATED"/>
    <property type="match status" value="1"/>
</dbReference>
<dbReference type="KEGG" id="eio:H9L01_09885"/>